<protein>
    <recommendedName>
        <fullName evidence="6">FecR protein domain-containing protein</fullName>
    </recommendedName>
</protein>
<dbReference type="Pfam" id="PF16344">
    <property type="entry name" value="FecR_C"/>
    <property type="match status" value="1"/>
</dbReference>
<dbReference type="GO" id="GO:0016989">
    <property type="term" value="F:sigma factor antagonist activity"/>
    <property type="evidence" value="ECO:0007669"/>
    <property type="project" value="TreeGrafter"/>
</dbReference>
<evidence type="ECO:0000259" key="3">
    <source>
        <dbReference type="Pfam" id="PF16344"/>
    </source>
</evidence>
<dbReference type="InterPro" id="IPR012373">
    <property type="entry name" value="Ferrdict_sens_TM"/>
</dbReference>
<keyword evidence="1" id="KW-1133">Transmembrane helix</keyword>
<dbReference type="Pfam" id="PF04773">
    <property type="entry name" value="FecR"/>
    <property type="match status" value="1"/>
</dbReference>
<feature type="domain" description="Protein FecR C-terminal" evidence="3">
    <location>
        <begin position="243"/>
        <end position="308"/>
    </location>
</feature>
<proteinExistence type="predicted"/>
<dbReference type="OrthoDB" id="1097347at2"/>
<dbReference type="Proteomes" id="UP000237608">
    <property type="component" value="Unassembled WGS sequence"/>
</dbReference>
<evidence type="ECO:0000313" key="5">
    <source>
        <dbReference type="Proteomes" id="UP000237608"/>
    </source>
</evidence>
<dbReference type="AlphaFoldDB" id="A0A2S7WEI2"/>
<reference evidence="4 5" key="1">
    <citation type="submission" date="2016-12" db="EMBL/GenBank/DDBJ databases">
        <title>Trade-off between light-utilization and light-protection in marine flavobacteria.</title>
        <authorList>
            <person name="Kumagai Y."/>
            <person name="Yoshizawa S."/>
            <person name="Kogure K."/>
            <person name="Iwasaki W."/>
        </authorList>
    </citation>
    <scope>NUCLEOTIDE SEQUENCE [LARGE SCALE GENOMIC DNA]</scope>
    <source>
        <strain evidence="4 5">KCTC 22729</strain>
    </source>
</reference>
<evidence type="ECO:0000259" key="2">
    <source>
        <dbReference type="Pfam" id="PF04773"/>
    </source>
</evidence>
<keyword evidence="5" id="KW-1185">Reference proteome</keyword>
<feature type="domain" description="FecR protein" evidence="2">
    <location>
        <begin position="111"/>
        <end position="200"/>
    </location>
</feature>
<evidence type="ECO:0000256" key="1">
    <source>
        <dbReference type="SAM" id="Phobius"/>
    </source>
</evidence>
<dbReference type="PANTHER" id="PTHR30273">
    <property type="entry name" value="PERIPLASMIC SIGNAL SENSOR AND SIGMA FACTOR ACTIVATOR FECR-RELATED"/>
    <property type="match status" value="1"/>
</dbReference>
<name>A0A2S7WEI2_9FLAO</name>
<dbReference type="RefSeq" id="WP_105047185.1">
    <property type="nucleotide sequence ID" value="NZ_CP150662.1"/>
</dbReference>
<comment type="caution">
    <text evidence="4">The sequence shown here is derived from an EMBL/GenBank/DDBJ whole genome shotgun (WGS) entry which is preliminary data.</text>
</comment>
<keyword evidence="1" id="KW-0812">Transmembrane</keyword>
<evidence type="ECO:0008006" key="6">
    <source>
        <dbReference type="Google" id="ProtNLM"/>
    </source>
</evidence>
<dbReference type="PANTHER" id="PTHR30273:SF2">
    <property type="entry name" value="PROTEIN FECR"/>
    <property type="match status" value="1"/>
</dbReference>
<dbReference type="Gene3D" id="2.60.120.1440">
    <property type="match status" value="1"/>
</dbReference>
<gene>
    <name evidence="4" type="ORF">BTO13_12745</name>
</gene>
<organism evidence="4 5">
    <name type="scientific">Polaribacter gangjinensis</name>
    <dbReference type="NCBI Taxonomy" id="574710"/>
    <lineage>
        <taxon>Bacteria</taxon>
        <taxon>Pseudomonadati</taxon>
        <taxon>Bacteroidota</taxon>
        <taxon>Flavobacteriia</taxon>
        <taxon>Flavobacteriales</taxon>
        <taxon>Flavobacteriaceae</taxon>
    </lineage>
</organism>
<feature type="transmembrane region" description="Helical" evidence="1">
    <location>
        <begin position="77"/>
        <end position="99"/>
    </location>
</feature>
<dbReference type="EMBL" id="MSCL01000001">
    <property type="protein sequence ID" value="PQJ76039.1"/>
    <property type="molecule type" value="Genomic_DNA"/>
</dbReference>
<dbReference type="InterPro" id="IPR032508">
    <property type="entry name" value="FecR_C"/>
</dbReference>
<dbReference type="InterPro" id="IPR006860">
    <property type="entry name" value="FecR"/>
</dbReference>
<accession>A0A2S7WEI2</accession>
<dbReference type="Gene3D" id="3.55.50.30">
    <property type="match status" value="1"/>
</dbReference>
<sequence>MDENITNNDTFLAKWLAEEITDEQLKEFVSESEFLNYKKIKEGIKLYEYLEAPSEGTFANIKNKIAKKQSIKNNPSMVVSLFTKSVIAVAASVAIIFGVNSFLNNQEVNFESGFGEFKTIALLDNSEVLLNAKSSLSYTKKDWKNNRNVRLNGEAFFKVQKGSTFNVLTDNGTISVLGTQFSVHSQDGFFEVICYKGKVKVTSQNNEYILTPSKSVRVVNGKVLEDVAIISDTQPSWIAGETTFKSVPLKVVIDGLEKQFNIKIESKSIDNTIVFSGSFDNKNLDIALASVFKTTGLNYKITNSTVILSK</sequence>
<keyword evidence="1" id="KW-0472">Membrane</keyword>
<evidence type="ECO:0000313" key="4">
    <source>
        <dbReference type="EMBL" id="PQJ76039.1"/>
    </source>
</evidence>